<dbReference type="GO" id="GO:0003755">
    <property type="term" value="F:peptidyl-prolyl cis-trans isomerase activity"/>
    <property type="evidence" value="ECO:0007669"/>
    <property type="project" value="UniProtKB-UniRule"/>
</dbReference>
<dbReference type="Pfam" id="PF00254">
    <property type="entry name" value="FKBP_C"/>
    <property type="match status" value="1"/>
</dbReference>
<dbReference type="RefSeq" id="WP_012415603.1">
    <property type="nucleotide sequence ID" value="NC_010644.1"/>
</dbReference>
<protein>
    <recommendedName>
        <fullName evidence="6">Peptidyl-prolyl cis-trans isomerase</fullName>
        <ecNumber evidence="6">5.2.1.8</ecNumber>
    </recommendedName>
</protein>
<dbReference type="EMBL" id="CP001055">
    <property type="protein sequence ID" value="ACC98988.1"/>
    <property type="molecule type" value="Genomic_DNA"/>
</dbReference>
<dbReference type="AlphaFoldDB" id="B2KEP2"/>
<organism evidence="8 9">
    <name type="scientific">Elusimicrobium minutum (strain Pei191)</name>
    <dbReference type="NCBI Taxonomy" id="445932"/>
    <lineage>
        <taxon>Bacteria</taxon>
        <taxon>Pseudomonadati</taxon>
        <taxon>Elusimicrobiota</taxon>
        <taxon>Elusimicrobia</taxon>
        <taxon>Elusimicrobiales</taxon>
        <taxon>Elusimicrobiaceae</taxon>
        <taxon>Elusimicrobium</taxon>
    </lineage>
</organism>
<feature type="domain" description="PPIase FKBP-type" evidence="7">
    <location>
        <begin position="40"/>
        <end position="125"/>
    </location>
</feature>
<sequence>MNETEKFIEAFKKLPNVKELPGGVLIQTITEGRGVSPISTDTVKVHYTGTLVNGKVFDSSVVRGEPAEFGLNQVIPCWTMGVAQMRKGGKAKLVCPPATAYGSRALREIPANSTLVFEIELLDIK</sequence>
<accession>B2KEP2</accession>
<dbReference type="PANTHER" id="PTHR43811">
    <property type="entry name" value="FKBP-TYPE PEPTIDYL-PROLYL CIS-TRANS ISOMERASE FKPA"/>
    <property type="match status" value="1"/>
</dbReference>
<keyword evidence="3 5" id="KW-0697">Rotamase</keyword>
<dbReference type="EC" id="5.2.1.8" evidence="6"/>
<evidence type="ECO:0000256" key="1">
    <source>
        <dbReference type="ARBA" id="ARBA00000971"/>
    </source>
</evidence>
<keyword evidence="9" id="KW-1185">Reference proteome</keyword>
<evidence type="ECO:0000256" key="4">
    <source>
        <dbReference type="ARBA" id="ARBA00023235"/>
    </source>
</evidence>
<proteinExistence type="inferred from homology"/>
<dbReference type="HOGENOM" id="CLU_013615_7_4_0"/>
<dbReference type="InterPro" id="IPR001179">
    <property type="entry name" value="PPIase_FKBP_dom"/>
</dbReference>
<dbReference type="PROSITE" id="PS50059">
    <property type="entry name" value="FKBP_PPIASE"/>
    <property type="match status" value="1"/>
</dbReference>
<dbReference type="SUPFAM" id="SSF54534">
    <property type="entry name" value="FKBP-like"/>
    <property type="match status" value="1"/>
</dbReference>
<keyword evidence="4 5" id="KW-0413">Isomerase</keyword>
<evidence type="ECO:0000256" key="6">
    <source>
        <dbReference type="RuleBase" id="RU003915"/>
    </source>
</evidence>
<dbReference type="Gene3D" id="3.10.50.40">
    <property type="match status" value="1"/>
</dbReference>
<dbReference type="OrthoDB" id="9812109at2"/>
<dbReference type="Proteomes" id="UP000001029">
    <property type="component" value="Chromosome"/>
</dbReference>
<evidence type="ECO:0000259" key="7">
    <source>
        <dbReference type="PROSITE" id="PS50059"/>
    </source>
</evidence>
<dbReference type="KEGG" id="emi:Emin_1439"/>
<comment type="catalytic activity">
    <reaction evidence="1 5 6">
        <text>[protein]-peptidylproline (omega=180) = [protein]-peptidylproline (omega=0)</text>
        <dbReference type="Rhea" id="RHEA:16237"/>
        <dbReference type="Rhea" id="RHEA-COMP:10747"/>
        <dbReference type="Rhea" id="RHEA-COMP:10748"/>
        <dbReference type="ChEBI" id="CHEBI:83833"/>
        <dbReference type="ChEBI" id="CHEBI:83834"/>
        <dbReference type="EC" id="5.2.1.8"/>
    </reaction>
</comment>
<name>B2KEP2_ELUMP</name>
<dbReference type="InterPro" id="IPR046357">
    <property type="entry name" value="PPIase_dom_sf"/>
</dbReference>
<evidence type="ECO:0000256" key="2">
    <source>
        <dbReference type="ARBA" id="ARBA00006577"/>
    </source>
</evidence>
<evidence type="ECO:0000256" key="5">
    <source>
        <dbReference type="PROSITE-ProRule" id="PRU00277"/>
    </source>
</evidence>
<comment type="similarity">
    <text evidence="2 6">Belongs to the FKBP-type PPIase family.</text>
</comment>
<evidence type="ECO:0000256" key="3">
    <source>
        <dbReference type="ARBA" id="ARBA00023110"/>
    </source>
</evidence>
<evidence type="ECO:0000313" key="8">
    <source>
        <dbReference type="EMBL" id="ACC98988.1"/>
    </source>
</evidence>
<dbReference type="STRING" id="445932.Emin_1439"/>
<dbReference type="PANTHER" id="PTHR43811:SF19">
    <property type="entry name" value="39 KDA FK506-BINDING NUCLEAR PROTEIN"/>
    <property type="match status" value="1"/>
</dbReference>
<evidence type="ECO:0000313" key="9">
    <source>
        <dbReference type="Proteomes" id="UP000001029"/>
    </source>
</evidence>
<dbReference type="FunFam" id="3.10.50.40:FF:000006">
    <property type="entry name" value="Peptidyl-prolyl cis-trans isomerase"/>
    <property type="match status" value="1"/>
</dbReference>
<reference evidence="8 9" key="1">
    <citation type="journal article" date="2009" name="Appl. Environ. Microbiol.">
        <title>Genomic analysis of 'Elusimicrobium minutum,' the first cultivated representative of the phylum 'Elusimicrobia' (formerly termite group 1).</title>
        <authorList>
            <person name="Herlemann D.P.R."/>
            <person name="Geissinger O."/>
            <person name="Ikeda-Ohtsubo W."/>
            <person name="Kunin V."/>
            <person name="Sun H."/>
            <person name="Lapidus A."/>
            <person name="Hugenholtz P."/>
            <person name="Brune A."/>
        </authorList>
    </citation>
    <scope>NUCLEOTIDE SEQUENCE [LARGE SCALE GENOMIC DNA]</scope>
    <source>
        <strain evidence="8 9">Pei191</strain>
    </source>
</reference>
<gene>
    <name evidence="8" type="ordered locus">Emin_1439</name>
</gene>